<dbReference type="EMBL" id="MFKO01000002">
    <property type="protein sequence ID" value="OGG41922.1"/>
    <property type="molecule type" value="Genomic_DNA"/>
</dbReference>
<dbReference type="InterPro" id="IPR023346">
    <property type="entry name" value="Lysozyme-like_dom_sf"/>
</dbReference>
<name>A0A1F6BYR7_9BACT</name>
<dbReference type="STRING" id="1798475.A2837_01790"/>
<proteinExistence type="predicted"/>
<gene>
    <name evidence="1" type="ORF">A2837_01790</name>
</gene>
<organism evidence="1 2">
    <name type="scientific">Candidatus Kaiserbacteria bacterium RIFCSPHIGHO2_01_FULL_46_22</name>
    <dbReference type="NCBI Taxonomy" id="1798475"/>
    <lineage>
        <taxon>Bacteria</taxon>
        <taxon>Candidatus Kaiseribacteriota</taxon>
    </lineage>
</organism>
<dbReference type="AlphaFoldDB" id="A0A1F6BYR7"/>
<comment type="caution">
    <text evidence="1">The sequence shown here is derived from an EMBL/GenBank/DDBJ whole genome shotgun (WGS) entry which is preliminary data.</text>
</comment>
<protein>
    <recommendedName>
        <fullName evidence="3">Transglycosylase SLT domain-containing protein</fullName>
    </recommendedName>
</protein>
<evidence type="ECO:0000313" key="2">
    <source>
        <dbReference type="Proteomes" id="UP000176322"/>
    </source>
</evidence>
<evidence type="ECO:0000313" key="1">
    <source>
        <dbReference type="EMBL" id="OGG41922.1"/>
    </source>
</evidence>
<sequence length="114" mass="12736">MLGLVISMIIPTTTHAEASQEKQIRKYFASYPVLVSIARCESEFHHYDDNGRPLKNKEGSSATGAMQIIASIHRRAAARLGYDINTLNGNLGYAKHLYKTEGTNPWNPSKRCWG</sequence>
<accession>A0A1F6BYR7</accession>
<evidence type="ECO:0008006" key="3">
    <source>
        <dbReference type="Google" id="ProtNLM"/>
    </source>
</evidence>
<reference evidence="1 2" key="1">
    <citation type="journal article" date="2016" name="Nat. Commun.">
        <title>Thousands of microbial genomes shed light on interconnected biogeochemical processes in an aquifer system.</title>
        <authorList>
            <person name="Anantharaman K."/>
            <person name="Brown C.T."/>
            <person name="Hug L.A."/>
            <person name="Sharon I."/>
            <person name="Castelle C.J."/>
            <person name="Probst A.J."/>
            <person name="Thomas B.C."/>
            <person name="Singh A."/>
            <person name="Wilkins M.J."/>
            <person name="Karaoz U."/>
            <person name="Brodie E.L."/>
            <person name="Williams K.H."/>
            <person name="Hubbard S.S."/>
            <person name="Banfield J.F."/>
        </authorList>
    </citation>
    <scope>NUCLEOTIDE SEQUENCE [LARGE SCALE GENOMIC DNA]</scope>
</reference>
<dbReference type="SUPFAM" id="SSF53955">
    <property type="entry name" value="Lysozyme-like"/>
    <property type="match status" value="1"/>
</dbReference>
<dbReference type="Proteomes" id="UP000176322">
    <property type="component" value="Unassembled WGS sequence"/>
</dbReference>